<dbReference type="InterPro" id="IPR050090">
    <property type="entry name" value="Tyrosine_recombinase_XerCD"/>
</dbReference>
<reference evidence="12 13" key="1">
    <citation type="submission" date="2016-10" db="EMBL/GenBank/DDBJ databases">
        <authorList>
            <person name="de Groot N.N."/>
        </authorList>
    </citation>
    <scope>NUCLEOTIDE SEQUENCE [LARGE SCALE GENOMIC DNA]</scope>
    <source>
        <strain evidence="12 13">CGMCC 1.6134</strain>
    </source>
</reference>
<dbReference type="InterPro" id="IPR044068">
    <property type="entry name" value="CB"/>
</dbReference>
<dbReference type="GO" id="GO:0005737">
    <property type="term" value="C:cytoplasm"/>
    <property type="evidence" value="ECO:0007669"/>
    <property type="project" value="UniProtKB-SubCell"/>
</dbReference>
<accession>A0A1I4KQP7</accession>
<dbReference type="InterPro" id="IPR013762">
    <property type="entry name" value="Integrase-like_cat_sf"/>
</dbReference>
<organism evidence="12 13">
    <name type="scientific">Salibacterium qingdaonense</name>
    <dbReference type="NCBI Taxonomy" id="266892"/>
    <lineage>
        <taxon>Bacteria</taxon>
        <taxon>Bacillati</taxon>
        <taxon>Bacillota</taxon>
        <taxon>Bacilli</taxon>
        <taxon>Bacillales</taxon>
        <taxon>Bacillaceae</taxon>
    </lineage>
</organism>
<dbReference type="GO" id="GO:0006310">
    <property type="term" value="P:DNA recombination"/>
    <property type="evidence" value="ECO:0007669"/>
    <property type="project" value="UniProtKB-KW"/>
</dbReference>
<dbReference type="Gene3D" id="1.10.443.10">
    <property type="entry name" value="Intergrase catalytic core"/>
    <property type="match status" value="1"/>
</dbReference>
<protein>
    <submittedName>
        <fullName evidence="12">Integrase/recombinase XerD</fullName>
    </submittedName>
</protein>
<keyword evidence="8" id="KW-0131">Cell cycle</keyword>
<dbReference type="Proteomes" id="UP000199668">
    <property type="component" value="Unassembled WGS sequence"/>
</dbReference>
<evidence type="ECO:0000313" key="13">
    <source>
        <dbReference type="Proteomes" id="UP000199668"/>
    </source>
</evidence>
<feature type="domain" description="Tyr recombinase" evidence="10">
    <location>
        <begin position="152"/>
        <end position="326"/>
    </location>
</feature>
<sequence>MNTVTAGEQMLSDIVAYISELVPVNVEETKSRLSQIVSKYHVTKVEEYDKHPDLQEKMDMFLATKKLEGCSHHTLDGYRRQLRMFADQVKRRAEDITAADIRAYLASFEDAASATISTKLSVLQSFFSWLTGEELIPRDPTMKVKAPKKEKRAPKALTIEELEMLRESCDTYRRRAMIEVLYATGCRLGEVQPLNRSQVNIQDQSALVYGKGGKERTVYFSPKAIYYLRKYLMNRTDDDEALFVSERKPHGRLSRRGIQQELAKVARAAGLENKVSPHVLRHTMATLTINNGAELGAVQEMLGHASSTTTLRYAVYSQDRIKQHHKRHLVQ</sequence>
<comment type="subcellular location">
    <subcellularLocation>
        <location evidence="1">Cytoplasm</location>
    </subcellularLocation>
</comment>
<dbReference type="Gene3D" id="1.10.150.130">
    <property type="match status" value="1"/>
</dbReference>
<keyword evidence="6 9" id="KW-0238">DNA-binding</keyword>
<evidence type="ECO:0000256" key="9">
    <source>
        <dbReference type="PROSITE-ProRule" id="PRU01248"/>
    </source>
</evidence>
<dbReference type="GO" id="GO:0015074">
    <property type="term" value="P:DNA integration"/>
    <property type="evidence" value="ECO:0007669"/>
    <property type="project" value="UniProtKB-KW"/>
</dbReference>
<evidence type="ECO:0000256" key="5">
    <source>
        <dbReference type="ARBA" id="ARBA00022908"/>
    </source>
</evidence>
<dbReference type="GO" id="GO:0051301">
    <property type="term" value="P:cell division"/>
    <property type="evidence" value="ECO:0007669"/>
    <property type="project" value="UniProtKB-KW"/>
</dbReference>
<evidence type="ECO:0000259" key="10">
    <source>
        <dbReference type="PROSITE" id="PS51898"/>
    </source>
</evidence>
<proteinExistence type="predicted"/>
<dbReference type="InterPro" id="IPR002104">
    <property type="entry name" value="Integrase_catalytic"/>
</dbReference>
<dbReference type="STRING" id="266892.SAMN04488054_105157"/>
<dbReference type="Pfam" id="PF00589">
    <property type="entry name" value="Phage_integrase"/>
    <property type="match status" value="1"/>
</dbReference>
<keyword evidence="5" id="KW-0229">DNA integration</keyword>
<dbReference type="RefSeq" id="WP_218151892.1">
    <property type="nucleotide sequence ID" value="NZ_FOTY01000005.1"/>
</dbReference>
<dbReference type="PROSITE" id="PS51900">
    <property type="entry name" value="CB"/>
    <property type="match status" value="1"/>
</dbReference>
<evidence type="ECO:0000256" key="1">
    <source>
        <dbReference type="ARBA" id="ARBA00004496"/>
    </source>
</evidence>
<keyword evidence="3" id="KW-0132">Cell division</keyword>
<dbReference type="InterPro" id="IPR011010">
    <property type="entry name" value="DNA_brk_join_enz"/>
</dbReference>
<evidence type="ECO:0000256" key="6">
    <source>
        <dbReference type="ARBA" id="ARBA00023125"/>
    </source>
</evidence>
<keyword evidence="7" id="KW-0233">DNA recombination</keyword>
<dbReference type="GO" id="GO:0007059">
    <property type="term" value="P:chromosome segregation"/>
    <property type="evidence" value="ECO:0007669"/>
    <property type="project" value="UniProtKB-KW"/>
</dbReference>
<dbReference type="PANTHER" id="PTHR30349:SF77">
    <property type="entry name" value="TYROSINE RECOMBINASE XERC"/>
    <property type="match status" value="1"/>
</dbReference>
<evidence type="ECO:0000256" key="7">
    <source>
        <dbReference type="ARBA" id="ARBA00023172"/>
    </source>
</evidence>
<dbReference type="InterPro" id="IPR010998">
    <property type="entry name" value="Integrase_recombinase_N"/>
</dbReference>
<evidence type="ECO:0000313" key="12">
    <source>
        <dbReference type="EMBL" id="SFL80869.1"/>
    </source>
</evidence>
<evidence type="ECO:0000259" key="11">
    <source>
        <dbReference type="PROSITE" id="PS51900"/>
    </source>
</evidence>
<dbReference type="EMBL" id="FOTY01000005">
    <property type="protein sequence ID" value="SFL80869.1"/>
    <property type="molecule type" value="Genomic_DNA"/>
</dbReference>
<dbReference type="SUPFAM" id="SSF56349">
    <property type="entry name" value="DNA breaking-rejoining enzymes"/>
    <property type="match status" value="1"/>
</dbReference>
<evidence type="ECO:0000256" key="4">
    <source>
        <dbReference type="ARBA" id="ARBA00022829"/>
    </source>
</evidence>
<evidence type="ECO:0000256" key="3">
    <source>
        <dbReference type="ARBA" id="ARBA00022618"/>
    </source>
</evidence>
<dbReference type="AlphaFoldDB" id="A0A1I4KQP7"/>
<keyword evidence="2" id="KW-0963">Cytoplasm</keyword>
<dbReference type="NCBIfam" id="NF040815">
    <property type="entry name" value="recomb_XerA_Arch"/>
    <property type="match status" value="1"/>
</dbReference>
<gene>
    <name evidence="12" type="ORF">SAMN04488054_105157</name>
</gene>
<evidence type="ECO:0000256" key="8">
    <source>
        <dbReference type="ARBA" id="ARBA00023306"/>
    </source>
</evidence>
<dbReference type="GO" id="GO:0003677">
    <property type="term" value="F:DNA binding"/>
    <property type="evidence" value="ECO:0007669"/>
    <property type="project" value="UniProtKB-UniRule"/>
</dbReference>
<keyword evidence="4" id="KW-0159">Chromosome partition</keyword>
<dbReference type="Pfam" id="PF02899">
    <property type="entry name" value="Phage_int_SAM_1"/>
    <property type="match status" value="1"/>
</dbReference>
<dbReference type="PANTHER" id="PTHR30349">
    <property type="entry name" value="PHAGE INTEGRASE-RELATED"/>
    <property type="match status" value="1"/>
</dbReference>
<keyword evidence="13" id="KW-1185">Reference proteome</keyword>
<evidence type="ECO:0000256" key="2">
    <source>
        <dbReference type="ARBA" id="ARBA00022490"/>
    </source>
</evidence>
<feature type="domain" description="Core-binding (CB)" evidence="11">
    <location>
        <begin position="52"/>
        <end position="131"/>
    </location>
</feature>
<name>A0A1I4KQP7_9BACI</name>
<dbReference type="InterPro" id="IPR004107">
    <property type="entry name" value="Integrase_SAM-like_N"/>
</dbReference>
<dbReference type="PROSITE" id="PS51898">
    <property type="entry name" value="TYR_RECOMBINASE"/>
    <property type="match status" value="1"/>
</dbReference>